<evidence type="ECO:0000259" key="1">
    <source>
        <dbReference type="Pfam" id="PF12706"/>
    </source>
</evidence>
<dbReference type="PANTHER" id="PTHR15032">
    <property type="entry name" value="N-ACYL-PHOSPHATIDYLETHANOLAMINE-HYDROLYZING PHOSPHOLIPASE D"/>
    <property type="match status" value="1"/>
</dbReference>
<dbReference type="Pfam" id="PF12706">
    <property type="entry name" value="Lactamase_B_2"/>
    <property type="match status" value="1"/>
</dbReference>
<reference evidence="2" key="1">
    <citation type="submission" date="2020-09" db="EMBL/GenBank/DDBJ databases">
        <title>Genome seq and assembly of Tianweitania sp.</title>
        <authorList>
            <person name="Chhetri G."/>
        </authorList>
    </citation>
    <scope>NUCLEOTIDE SEQUENCE</scope>
    <source>
        <strain evidence="2">Rool2</strain>
    </source>
</reference>
<protein>
    <submittedName>
        <fullName evidence="2">MBL fold metallo-hydrolase</fullName>
    </submittedName>
</protein>
<evidence type="ECO:0000313" key="2">
    <source>
        <dbReference type="EMBL" id="MBD0413969.1"/>
    </source>
</evidence>
<dbReference type="GO" id="GO:0005737">
    <property type="term" value="C:cytoplasm"/>
    <property type="evidence" value="ECO:0007669"/>
    <property type="project" value="TreeGrafter"/>
</dbReference>
<dbReference type="RefSeq" id="WP_188163358.1">
    <property type="nucleotide sequence ID" value="NZ_JACVVX010000001.1"/>
</dbReference>
<dbReference type="SUPFAM" id="SSF56281">
    <property type="entry name" value="Metallo-hydrolase/oxidoreductase"/>
    <property type="match status" value="1"/>
</dbReference>
<dbReference type="InterPro" id="IPR036866">
    <property type="entry name" value="RibonucZ/Hydroxyglut_hydro"/>
</dbReference>
<sequence length="337" mass="37908">MKKTVESPANRYYGGPNSDHFDGKLFHNPGGVLPLGFRDVLRWQFNGLRSAWPKAWPSPFPQAKPRWRVTGEGLSVTMVGHSTLLLQVDGLNILTDPVWSERASPVRFAGPRRVNAPGIAFDDLPKIDIVLLSHNHYDHMDIATLRRLHQVHDPLVITPLGNDAIVRPAVPMLRVSAHDWGDTVEAGEGTRIHVEPAHHWSARGARDRRMALWGSFVLETPAGHVYFAGDTGFHEGRNYRHMAEKYGGFRLAILPIGAYEPRWFMKSQHQDPDEAVEAMRLLNAGHVAGCHWGTFQLTDEPIEEPRQRLHAALDREGVSRELFRALQPGEVWQVATV</sequence>
<name>A0A8J6PS10_9HYPH</name>
<proteinExistence type="predicted"/>
<dbReference type="InterPro" id="IPR001279">
    <property type="entry name" value="Metallo-B-lactamas"/>
</dbReference>
<dbReference type="Proteomes" id="UP000643405">
    <property type="component" value="Unassembled WGS sequence"/>
</dbReference>
<feature type="domain" description="Metallo-beta-lactamase" evidence="1">
    <location>
        <begin position="92"/>
        <end position="292"/>
    </location>
</feature>
<comment type="caution">
    <text evidence="2">The sequence shown here is derived from an EMBL/GenBank/DDBJ whole genome shotgun (WGS) entry which is preliminary data.</text>
</comment>
<accession>A0A8J6PS10</accession>
<organism evidence="2 3">
    <name type="scientific">Oryzicola mucosus</name>
    <dbReference type="NCBI Taxonomy" id="2767425"/>
    <lineage>
        <taxon>Bacteria</taxon>
        <taxon>Pseudomonadati</taxon>
        <taxon>Pseudomonadota</taxon>
        <taxon>Alphaproteobacteria</taxon>
        <taxon>Hyphomicrobiales</taxon>
        <taxon>Phyllobacteriaceae</taxon>
        <taxon>Oryzicola</taxon>
    </lineage>
</organism>
<gene>
    <name evidence="2" type="ORF">ICI42_04815</name>
</gene>
<dbReference type="EMBL" id="JACVVX010000001">
    <property type="protein sequence ID" value="MBD0413969.1"/>
    <property type="molecule type" value="Genomic_DNA"/>
</dbReference>
<dbReference type="PANTHER" id="PTHR15032:SF4">
    <property type="entry name" value="N-ACYL-PHOSPHATIDYLETHANOLAMINE-HYDROLYZING PHOSPHOLIPASE D"/>
    <property type="match status" value="1"/>
</dbReference>
<evidence type="ECO:0000313" key="3">
    <source>
        <dbReference type="Proteomes" id="UP000643405"/>
    </source>
</evidence>
<keyword evidence="3" id="KW-1185">Reference proteome</keyword>
<dbReference type="Gene3D" id="3.60.15.10">
    <property type="entry name" value="Ribonuclease Z/Hydroxyacylglutathione hydrolase-like"/>
    <property type="match status" value="1"/>
</dbReference>
<dbReference type="AlphaFoldDB" id="A0A8J6PS10"/>